<dbReference type="GO" id="GO:0003677">
    <property type="term" value="F:DNA binding"/>
    <property type="evidence" value="ECO:0007669"/>
    <property type="project" value="InterPro"/>
</dbReference>
<keyword evidence="2" id="KW-0805">Transcription regulation</keyword>
<dbReference type="InterPro" id="IPR013249">
    <property type="entry name" value="RNA_pol_sigma70_r4_t2"/>
</dbReference>
<evidence type="ECO:0000259" key="5">
    <source>
        <dbReference type="Pfam" id="PF04542"/>
    </source>
</evidence>
<evidence type="ECO:0000256" key="1">
    <source>
        <dbReference type="ARBA" id="ARBA00010641"/>
    </source>
</evidence>
<keyword evidence="3" id="KW-0731">Sigma factor</keyword>
<accession>A0A1E5G4Q2</accession>
<dbReference type="OrthoDB" id="9782703at2"/>
<dbReference type="InterPro" id="IPR036388">
    <property type="entry name" value="WH-like_DNA-bd_sf"/>
</dbReference>
<sequence>MELAALVKKAKKGDGEAFVNAIKQYEKILYNIAKRFLNNEQDVADVMQETIMVAFEKIQSLQNEQYFRTWICKILINKCNEMLRKKSKVVYVEEVLPDKKAKDDTIHFELNDAINSLSKDYKEVVILYYIVGLNTREIGEFLGDPEGTIKSRLSRARALLKELYFNNEEVDAYEQSL</sequence>
<gene>
    <name evidence="7" type="ORF">BHF68_00255</name>
</gene>
<dbReference type="SUPFAM" id="SSF88659">
    <property type="entry name" value="Sigma3 and sigma4 domains of RNA polymerase sigma factors"/>
    <property type="match status" value="1"/>
</dbReference>
<dbReference type="InterPro" id="IPR014284">
    <property type="entry name" value="RNA_pol_sigma-70_dom"/>
</dbReference>
<dbReference type="PANTHER" id="PTHR43133">
    <property type="entry name" value="RNA POLYMERASE ECF-TYPE SIGMA FACTO"/>
    <property type="match status" value="1"/>
</dbReference>
<evidence type="ECO:0000256" key="2">
    <source>
        <dbReference type="ARBA" id="ARBA00023015"/>
    </source>
</evidence>
<reference evidence="7 8" key="1">
    <citation type="submission" date="2016-09" db="EMBL/GenBank/DDBJ databases">
        <title>Draft genome sequence for the type strain of Desulfuribacillus alkaliarsenatis AHT28, an obligately anaerobic, sulfidogenic bacterium isolated from Russian soda lake sediments.</title>
        <authorList>
            <person name="Abin C.A."/>
            <person name="Hollibaugh J.T."/>
        </authorList>
    </citation>
    <scope>NUCLEOTIDE SEQUENCE [LARGE SCALE GENOMIC DNA]</scope>
    <source>
        <strain evidence="7 8">AHT28</strain>
    </source>
</reference>
<dbReference type="AlphaFoldDB" id="A0A1E5G4Q2"/>
<dbReference type="InterPro" id="IPR013324">
    <property type="entry name" value="RNA_pol_sigma_r3/r4-like"/>
</dbReference>
<dbReference type="Gene3D" id="1.10.10.10">
    <property type="entry name" value="Winged helix-like DNA-binding domain superfamily/Winged helix DNA-binding domain"/>
    <property type="match status" value="1"/>
</dbReference>
<dbReference type="Pfam" id="PF08281">
    <property type="entry name" value="Sigma70_r4_2"/>
    <property type="match status" value="1"/>
</dbReference>
<keyword evidence="8" id="KW-1185">Reference proteome</keyword>
<dbReference type="Proteomes" id="UP000094296">
    <property type="component" value="Unassembled WGS sequence"/>
</dbReference>
<comment type="similarity">
    <text evidence="1">Belongs to the sigma-70 factor family. ECF subfamily.</text>
</comment>
<keyword evidence="4" id="KW-0804">Transcription</keyword>
<dbReference type="STRING" id="766136.BHF68_00255"/>
<evidence type="ECO:0000313" key="7">
    <source>
        <dbReference type="EMBL" id="OEF98158.1"/>
    </source>
</evidence>
<name>A0A1E5G4Q2_9FIRM</name>
<proteinExistence type="inferred from homology"/>
<comment type="caution">
    <text evidence="7">The sequence shown here is derived from an EMBL/GenBank/DDBJ whole genome shotgun (WGS) entry which is preliminary data.</text>
</comment>
<protein>
    <submittedName>
        <fullName evidence="7">RNA polymerase subunit sigma</fullName>
    </submittedName>
</protein>
<organism evidence="7 8">
    <name type="scientific">Desulfuribacillus alkaliarsenatis</name>
    <dbReference type="NCBI Taxonomy" id="766136"/>
    <lineage>
        <taxon>Bacteria</taxon>
        <taxon>Bacillati</taxon>
        <taxon>Bacillota</taxon>
        <taxon>Desulfuribacillia</taxon>
        <taxon>Desulfuribacillales</taxon>
        <taxon>Desulfuribacillaceae</taxon>
        <taxon>Desulfuribacillus</taxon>
    </lineage>
</organism>
<dbReference type="RefSeq" id="WP_069641650.1">
    <property type="nucleotide sequence ID" value="NZ_MIJE01000001.1"/>
</dbReference>
<dbReference type="PANTHER" id="PTHR43133:SF51">
    <property type="entry name" value="RNA POLYMERASE SIGMA FACTOR"/>
    <property type="match status" value="1"/>
</dbReference>
<dbReference type="NCBIfam" id="TIGR02937">
    <property type="entry name" value="sigma70-ECF"/>
    <property type="match status" value="1"/>
</dbReference>
<dbReference type="InterPro" id="IPR013325">
    <property type="entry name" value="RNA_pol_sigma_r2"/>
</dbReference>
<dbReference type="CDD" id="cd06171">
    <property type="entry name" value="Sigma70_r4"/>
    <property type="match status" value="1"/>
</dbReference>
<feature type="domain" description="RNA polymerase sigma-70 region 2" evidence="5">
    <location>
        <begin position="22"/>
        <end position="88"/>
    </location>
</feature>
<evidence type="ECO:0000256" key="3">
    <source>
        <dbReference type="ARBA" id="ARBA00023082"/>
    </source>
</evidence>
<dbReference type="InterPro" id="IPR007627">
    <property type="entry name" value="RNA_pol_sigma70_r2"/>
</dbReference>
<dbReference type="EMBL" id="MIJE01000001">
    <property type="protein sequence ID" value="OEF98158.1"/>
    <property type="molecule type" value="Genomic_DNA"/>
</dbReference>
<evidence type="ECO:0000256" key="4">
    <source>
        <dbReference type="ARBA" id="ARBA00023163"/>
    </source>
</evidence>
<dbReference type="GO" id="GO:0006352">
    <property type="term" value="P:DNA-templated transcription initiation"/>
    <property type="evidence" value="ECO:0007669"/>
    <property type="project" value="InterPro"/>
</dbReference>
<dbReference type="GO" id="GO:0016987">
    <property type="term" value="F:sigma factor activity"/>
    <property type="evidence" value="ECO:0007669"/>
    <property type="project" value="UniProtKB-KW"/>
</dbReference>
<dbReference type="Gene3D" id="1.10.1740.10">
    <property type="match status" value="1"/>
</dbReference>
<evidence type="ECO:0000259" key="6">
    <source>
        <dbReference type="Pfam" id="PF08281"/>
    </source>
</evidence>
<dbReference type="SUPFAM" id="SSF88946">
    <property type="entry name" value="Sigma2 domain of RNA polymerase sigma factors"/>
    <property type="match status" value="1"/>
</dbReference>
<evidence type="ECO:0000313" key="8">
    <source>
        <dbReference type="Proteomes" id="UP000094296"/>
    </source>
</evidence>
<feature type="domain" description="RNA polymerase sigma factor 70 region 4 type 2" evidence="6">
    <location>
        <begin position="109"/>
        <end position="160"/>
    </location>
</feature>
<dbReference type="InterPro" id="IPR039425">
    <property type="entry name" value="RNA_pol_sigma-70-like"/>
</dbReference>
<dbReference type="Pfam" id="PF04542">
    <property type="entry name" value="Sigma70_r2"/>
    <property type="match status" value="1"/>
</dbReference>